<evidence type="ECO:0000313" key="3">
    <source>
        <dbReference type="EMBL" id="KAF1957701.1"/>
    </source>
</evidence>
<proteinExistence type="predicted"/>
<keyword evidence="4" id="KW-1185">Reference proteome</keyword>
<keyword evidence="2" id="KW-0812">Transmembrane</keyword>
<evidence type="ECO:0000256" key="1">
    <source>
        <dbReference type="SAM" id="MobiDB-lite"/>
    </source>
</evidence>
<evidence type="ECO:0000256" key="2">
    <source>
        <dbReference type="SAM" id="Phobius"/>
    </source>
</evidence>
<reference evidence="3" key="1">
    <citation type="journal article" date="2020" name="Stud. Mycol.">
        <title>101 Dothideomycetes genomes: a test case for predicting lifestyles and emergence of pathogens.</title>
        <authorList>
            <person name="Haridas S."/>
            <person name="Albert R."/>
            <person name="Binder M."/>
            <person name="Bloem J."/>
            <person name="Labutti K."/>
            <person name="Salamov A."/>
            <person name="Andreopoulos B."/>
            <person name="Baker S."/>
            <person name="Barry K."/>
            <person name="Bills G."/>
            <person name="Bluhm B."/>
            <person name="Cannon C."/>
            <person name="Castanera R."/>
            <person name="Culley D."/>
            <person name="Daum C."/>
            <person name="Ezra D."/>
            <person name="Gonzalez J."/>
            <person name="Henrissat B."/>
            <person name="Kuo A."/>
            <person name="Liang C."/>
            <person name="Lipzen A."/>
            <person name="Lutzoni F."/>
            <person name="Magnuson J."/>
            <person name="Mondo S."/>
            <person name="Nolan M."/>
            <person name="Ohm R."/>
            <person name="Pangilinan J."/>
            <person name="Park H.-J."/>
            <person name="Ramirez L."/>
            <person name="Alfaro M."/>
            <person name="Sun H."/>
            <person name="Tritt A."/>
            <person name="Yoshinaga Y."/>
            <person name="Zwiers L.-H."/>
            <person name="Turgeon B."/>
            <person name="Goodwin S."/>
            <person name="Spatafora J."/>
            <person name="Crous P."/>
            <person name="Grigoriev I."/>
        </authorList>
    </citation>
    <scope>NUCLEOTIDE SEQUENCE</scope>
    <source>
        <strain evidence="3">CBS 675.92</strain>
    </source>
</reference>
<sequence>MPKEPHAYIPAPSIGHELGVMFGFIGVMIVCSVIYGLLWQKANKTSQRKEVERIEKLRASGLLDREKEKERSGQFREGTGGEEVVGGDGFCGVR</sequence>
<keyword evidence="2" id="KW-0472">Membrane</keyword>
<name>A0A6A5TYI6_9PLEO</name>
<organism evidence="3 4">
    <name type="scientific">Byssothecium circinans</name>
    <dbReference type="NCBI Taxonomy" id="147558"/>
    <lineage>
        <taxon>Eukaryota</taxon>
        <taxon>Fungi</taxon>
        <taxon>Dikarya</taxon>
        <taxon>Ascomycota</taxon>
        <taxon>Pezizomycotina</taxon>
        <taxon>Dothideomycetes</taxon>
        <taxon>Pleosporomycetidae</taxon>
        <taxon>Pleosporales</taxon>
        <taxon>Massarineae</taxon>
        <taxon>Massarinaceae</taxon>
        <taxon>Byssothecium</taxon>
    </lineage>
</organism>
<evidence type="ECO:0000313" key="4">
    <source>
        <dbReference type="Proteomes" id="UP000800035"/>
    </source>
</evidence>
<dbReference type="Proteomes" id="UP000800035">
    <property type="component" value="Unassembled WGS sequence"/>
</dbReference>
<feature type="compositionally biased region" description="Basic and acidic residues" evidence="1">
    <location>
        <begin position="65"/>
        <end position="74"/>
    </location>
</feature>
<feature type="region of interest" description="Disordered" evidence="1">
    <location>
        <begin position="65"/>
        <end position="94"/>
    </location>
</feature>
<dbReference type="OrthoDB" id="3436553at2759"/>
<feature type="transmembrane region" description="Helical" evidence="2">
    <location>
        <begin position="20"/>
        <end position="39"/>
    </location>
</feature>
<dbReference type="EMBL" id="ML976988">
    <property type="protein sequence ID" value="KAF1957701.1"/>
    <property type="molecule type" value="Genomic_DNA"/>
</dbReference>
<keyword evidence="2" id="KW-1133">Transmembrane helix</keyword>
<protein>
    <submittedName>
        <fullName evidence="3">Uncharacterized protein</fullName>
    </submittedName>
</protein>
<dbReference type="AlphaFoldDB" id="A0A6A5TYI6"/>
<accession>A0A6A5TYI6</accession>
<gene>
    <name evidence="3" type="ORF">CC80DRAFT_592208</name>
</gene>
<feature type="compositionally biased region" description="Gly residues" evidence="1">
    <location>
        <begin position="81"/>
        <end position="94"/>
    </location>
</feature>